<dbReference type="AlphaFoldDB" id="A0AAF0IC74"/>
<evidence type="ECO:0000256" key="9">
    <source>
        <dbReference type="HAMAP-Rule" id="MF_00153"/>
    </source>
</evidence>
<dbReference type="EC" id="2.5.1.46" evidence="9"/>
<dbReference type="SUPFAM" id="SSF52467">
    <property type="entry name" value="DHS-like NAD/FAD-binding domain"/>
    <property type="match status" value="1"/>
</dbReference>
<dbReference type="HAMAP" id="MF_00153">
    <property type="entry name" value="DHS"/>
    <property type="match status" value="1"/>
</dbReference>
<evidence type="ECO:0000256" key="4">
    <source>
        <dbReference type="ARBA" id="ARBA00005041"/>
    </source>
</evidence>
<reference evidence="10" key="2">
    <citation type="journal article" date="2022" name="Nat. Microbiol.">
        <title>A closed Candidatus Odinarchaeum chromosome exposes Asgard archaeal viruses.</title>
        <authorList>
            <person name="Tamarit D."/>
            <person name="Caceres E.F."/>
            <person name="Krupovic M."/>
            <person name="Nijland R."/>
            <person name="Eme L."/>
            <person name="Robinson N.P."/>
            <person name="Ettema T.J.G."/>
        </authorList>
    </citation>
    <scope>NUCLEOTIDE SEQUENCE</scope>
    <source>
        <strain evidence="10">LCB_4</strain>
    </source>
</reference>
<dbReference type="InterPro" id="IPR036982">
    <property type="entry name" value="Deoxyhypusine_synthase_sf"/>
</dbReference>
<evidence type="ECO:0000256" key="6">
    <source>
        <dbReference type="ARBA" id="ARBA00022679"/>
    </source>
</evidence>
<protein>
    <recommendedName>
        <fullName evidence="9">Probable deoxyhypusine synthase</fullName>
        <shortName evidence="9">DHS</shortName>
        <ecNumber evidence="9">2.5.1.46</ecNumber>
    </recommendedName>
</protein>
<dbReference type="NCBIfam" id="TIGR00321">
    <property type="entry name" value="dhys"/>
    <property type="match status" value="1"/>
</dbReference>
<accession>A0AAF0IC74</accession>
<dbReference type="EMBL" id="CP091871">
    <property type="protein sequence ID" value="WEU41034.1"/>
    <property type="molecule type" value="Genomic_DNA"/>
</dbReference>
<feature type="active site" description="Nucleophile" evidence="9">
    <location>
        <position position="283"/>
    </location>
</feature>
<evidence type="ECO:0000256" key="3">
    <source>
        <dbReference type="ARBA" id="ARBA00002823"/>
    </source>
</evidence>
<comment type="cofactor">
    <cofactor evidence="2 9">
        <name>NAD(+)</name>
        <dbReference type="ChEBI" id="CHEBI:57540"/>
    </cofactor>
</comment>
<evidence type="ECO:0000256" key="7">
    <source>
        <dbReference type="ARBA" id="ARBA00023027"/>
    </source>
</evidence>
<gene>
    <name evidence="9" type="primary">dys</name>
    <name evidence="10" type="ORF">OdinLCB4_003825</name>
</gene>
<dbReference type="KEGG" id="oyw:OdinLCB4_003825"/>
<comment type="pathway">
    <text evidence="4 9">Protein modification; eIF5A hypusination.</text>
</comment>
<dbReference type="Gene3D" id="3.40.910.10">
    <property type="entry name" value="Deoxyhypusine synthase"/>
    <property type="match status" value="1"/>
</dbReference>
<dbReference type="InterPro" id="IPR029035">
    <property type="entry name" value="DHS-like_NAD/FAD-binding_dom"/>
</dbReference>
<dbReference type="PANTHER" id="PTHR11703">
    <property type="entry name" value="DEOXYHYPUSINE SYNTHASE"/>
    <property type="match status" value="1"/>
</dbReference>
<sequence>MNSEKIVQPVNVKSEMSLNDLISQFEGSGAFGAGRLSEATKIFEKIASDREALKFLGLAGAMVPAGMRRVVVDMIREGYINVIVSTGANLTHDLIEAFGGHHIRLSKSYSDIQLNRLGINRIYDIYVKNSEFVKFEKNIQKILEQIDPAKLEKGIAVYELLWEIGGNLTDNDSIIKNAFEKKVPVFCPAITDSILGLQLWLFRQRKPIVIDVLKDIQKMIDMAYESKRAAVISIGGGVPKNHILQTMLITGRGFDYAIQITMDRPEPGGLSGASLSEAQSWGKIKSDAPWVDLIADATIVLPIIVGAVKERLAKSKV</sequence>
<keyword evidence="8 9" id="KW-0386">Hypusine biosynthesis</keyword>
<keyword evidence="7 9" id="KW-0520">NAD</keyword>
<keyword evidence="6 9" id="KW-0808">Transferase</keyword>
<organism evidence="10 11">
    <name type="scientific">Odinarchaeota yellowstonii (strain LCB_4)</name>
    <dbReference type="NCBI Taxonomy" id="1841599"/>
    <lineage>
        <taxon>Archaea</taxon>
        <taxon>Promethearchaeati</taxon>
        <taxon>Candidatus Odinarchaeota</taxon>
        <taxon>Candidatus Odinarchaeia</taxon>
        <taxon>Candidatus Odinarchaeales</taxon>
        <taxon>Candidatus Odinarchaeaceae</taxon>
        <taxon>Candidatus Odinarchaeum</taxon>
    </lineage>
</organism>
<proteinExistence type="inferred from homology"/>
<evidence type="ECO:0000256" key="8">
    <source>
        <dbReference type="ARBA" id="ARBA00023256"/>
    </source>
</evidence>
<dbReference type="InterPro" id="IPR002773">
    <property type="entry name" value="Deoxyhypusine_synthase"/>
</dbReference>
<dbReference type="InterPro" id="IPR022899">
    <property type="entry name" value="Deoxyhypus_synthase_arc"/>
</dbReference>
<name>A0AAF0IC74_ODILC</name>
<dbReference type="Pfam" id="PF01916">
    <property type="entry name" value="DS"/>
    <property type="match status" value="1"/>
</dbReference>
<evidence type="ECO:0000256" key="5">
    <source>
        <dbReference type="ARBA" id="ARBA00009892"/>
    </source>
</evidence>
<dbReference type="NCBIfam" id="NF002630">
    <property type="entry name" value="PRK02301.1"/>
    <property type="match status" value="1"/>
</dbReference>
<dbReference type="Proteomes" id="UP000186851">
    <property type="component" value="Chromosome"/>
</dbReference>
<dbReference type="PANTHER" id="PTHR11703:SF2">
    <property type="entry name" value="DEOXYHYPUSINE SYNTHASE-LIKE PROTEIN"/>
    <property type="match status" value="1"/>
</dbReference>
<evidence type="ECO:0000256" key="2">
    <source>
        <dbReference type="ARBA" id="ARBA00001911"/>
    </source>
</evidence>
<dbReference type="GO" id="GO:0005737">
    <property type="term" value="C:cytoplasm"/>
    <property type="evidence" value="ECO:0007669"/>
    <property type="project" value="TreeGrafter"/>
</dbReference>
<evidence type="ECO:0000256" key="1">
    <source>
        <dbReference type="ARBA" id="ARBA00000952"/>
    </source>
</evidence>
<comment type="function">
    <text evidence="3 9">Catalyzes the NAD-dependent oxidative cleavage of spermidine and the subsequent transfer of the butylamine moiety of spermidine to the epsilon-amino group of a specific lysine residue of the eIF-5A precursor protein to form the intermediate deoxyhypusine residue.</text>
</comment>
<dbReference type="GO" id="GO:0034038">
    <property type="term" value="F:deoxyhypusine synthase activity"/>
    <property type="evidence" value="ECO:0007669"/>
    <property type="project" value="UniProtKB-UniRule"/>
</dbReference>
<evidence type="ECO:0000313" key="10">
    <source>
        <dbReference type="EMBL" id="WEU41034.1"/>
    </source>
</evidence>
<evidence type="ECO:0000313" key="11">
    <source>
        <dbReference type="Proteomes" id="UP000186851"/>
    </source>
</evidence>
<comment type="similarity">
    <text evidence="5 9">Belongs to the deoxyhypusine synthase family.</text>
</comment>
<comment type="catalytic activity">
    <reaction evidence="1 9">
        <text>[eIF5A protein]-L-lysine + spermidine = [eIF5A protein]-deoxyhypusine + propane-1,3-diamine</text>
        <dbReference type="Rhea" id="RHEA:33299"/>
        <dbReference type="Rhea" id="RHEA-COMP:10143"/>
        <dbReference type="Rhea" id="RHEA-COMP:10144"/>
        <dbReference type="ChEBI" id="CHEBI:29969"/>
        <dbReference type="ChEBI" id="CHEBI:57484"/>
        <dbReference type="ChEBI" id="CHEBI:57834"/>
        <dbReference type="ChEBI" id="CHEBI:82657"/>
        <dbReference type="EC" id="2.5.1.46"/>
    </reaction>
</comment>
<reference evidence="10" key="1">
    <citation type="journal article" date="2017" name="Nature">
        <title>Asgard archaea illuminate the origin of eukaryotic cellular complexity.</title>
        <authorList>
            <person name="Zaremba-Niedzwiedzka K."/>
            <person name="Caceres E.F."/>
            <person name="Saw J.H."/>
            <person name="Backstrom D."/>
            <person name="Juzokaite L."/>
            <person name="Vancaester E."/>
            <person name="Seitz K.W."/>
            <person name="Anantharaman K."/>
            <person name="Starnawski P."/>
            <person name="Kjeldsen K.U."/>
            <person name="Scott M.B."/>
            <person name="Nunoura T."/>
            <person name="Banfield J.F."/>
            <person name="Schramm A."/>
            <person name="Baker B.J."/>
            <person name="Spang A."/>
            <person name="Ettema T.J.G."/>
        </authorList>
    </citation>
    <scope>NUCLEOTIDE SEQUENCE</scope>
    <source>
        <strain evidence="10">LCB_4</strain>
    </source>
</reference>